<dbReference type="InterPro" id="IPR013096">
    <property type="entry name" value="Cupin_2"/>
</dbReference>
<dbReference type="EMBL" id="DVGY01000180">
    <property type="protein sequence ID" value="HIR41710.1"/>
    <property type="molecule type" value="Genomic_DNA"/>
</dbReference>
<dbReference type="InterPro" id="IPR011051">
    <property type="entry name" value="RmlC_Cupin_sf"/>
</dbReference>
<dbReference type="SUPFAM" id="SSF51182">
    <property type="entry name" value="RmlC-like cupins"/>
    <property type="match status" value="1"/>
</dbReference>
<protein>
    <submittedName>
        <fullName evidence="2">Cupin domain-containing protein</fullName>
    </submittedName>
</protein>
<dbReference type="AlphaFoldDB" id="A0A9D1AKC3"/>
<organism evidence="2 3">
    <name type="scientific">Candidatus Egerieicola pullicola</name>
    <dbReference type="NCBI Taxonomy" id="2840775"/>
    <lineage>
        <taxon>Bacteria</taxon>
        <taxon>Bacillati</taxon>
        <taxon>Bacillota</taxon>
        <taxon>Clostridia</taxon>
        <taxon>Eubacteriales</taxon>
        <taxon>Oscillospiraceae</taxon>
        <taxon>Oscillospiraceae incertae sedis</taxon>
        <taxon>Candidatus Egerieicola</taxon>
    </lineage>
</organism>
<name>A0A9D1AKC3_9FIRM</name>
<gene>
    <name evidence="2" type="ORF">IAB36_07780</name>
</gene>
<accession>A0A9D1AKC3</accession>
<sequence>MAVGGGGGLNLFDLPPQFSQEEVTQELLSAPNVRIERILSSGQTSPEGFWYDQEENEWVTILEGEGEVAYPDGTKVRLQKGDALLLPAHQLHRVSYTSTPCLWLCVFYPNPQEELI</sequence>
<dbReference type="Proteomes" id="UP000886749">
    <property type="component" value="Unassembled WGS sequence"/>
</dbReference>
<dbReference type="CDD" id="cd06981">
    <property type="entry name" value="cupin_reut_a1446"/>
    <property type="match status" value="1"/>
</dbReference>
<comment type="caution">
    <text evidence="2">The sequence shown here is derived from an EMBL/GenBank/DDBJ whole genome shotgun (WGS) entry which is preliminary data.</text>
</comment>
<proteinExistence type="predicted"/>
<reference evidence="2" key="1">
    <citation type="submission" date="2020-10" db="EMBL/GenBank/DDBJ databases">
        <authorList>
            <person name="Gilroy R."/>
        </authorList>
    </citation>
    <scope>NUCLEOTIDE SEQUENCE</scope>
    <source>
        <strain evidence="2">CHK184-25365</strain>
    </source>
</reference>
<feature type="domain" description="Cupin type-2" evidence="1">
    <location>
        <begin position="52"/>
        <end position="107"/>
    </location>
</feature>
<evidence type="ECO:0000313" key="2">
    <source>
        <dbReference type="EMBL" id="HIR41710.1"/>
    </source>
</evidence>
<dbReference type="InterPro" id="IPR014710">
    <property type="entry name" value="RmlC-like_jellyroll"/>
</dbReference>
<reference evidence="2" key="2">
    <citation type="journal article" date="2021" name="PeerJ">
        <title>Extensive microbial diversity within the chicken gut microbiome revealed by metagenomics and culture.</title>
        <authorList>
            <person name="Gilroy R."/>
            <person name="Ravi A."/>
            <person name="Getino M."/>
            <person name="Pursley I."/>
            <person name="Horton D.L."/>
            <person name="Alikhan N.F."/>
            <person name="Baker D."/>
            <person name="Gharbi K."/>
            <person name="Hall N."/>
            <person name="Watson M."/>
            <person name="Adriaenssens E.M."/>
            <person name="Foster-Nyarko E."/>
            <person name="Jarju S."/>
            <person name="Secka A."/>
            <person name="Antonio M."/>
            <person name="Oren A."/>
            <person name="Chaudhuri R.R."/>
            <person name="La Ragione R."/>
            <person name="Hildebrand F."/>
            <person name="Pallen M.J."/>
        </authorList>
    </citation>
    <scope>NUCLEOTIDE SEQUENCE</scope>
    <source>
        <strain evidence="2">CHK184-25365</strain>
    </source>
</reference>
<dbReference type="Pfam" id="PF07883">
    <property type="entry name" value="Cupin_2"/>
    <property type="match status" value="1"/>
</dbReference>
<evidence type="ECO:0000259" key="1">
    <source>
        <dbReference type="Pfam" id="PF07883"/>
    </source>
</evidence>
<evidence type="ECO:0000313" key="3">
    <source>
        <dbReference type="Proteomes" id="UP000886749"/>
    </source>
</evidence>
<dbReference type="Gene3D" id="2.60.120.10">
    <property type="entry name" value="Jelly Rolls"/>
    <property type="match status" value="1"/>
</dbReference>